<keyword evidence="3 7" id="KW-0812">Transmembrane</keyword>
<dbReference type="GO" id="GO:0042910">
    <property type="term" value="F:xenobiotic transmembrane transporter activity"/>
    <property type="evidence" value="ECO:0007669"/>
    <property type="project" value="InterPro"/>
</dbReference>
<organism evidence="8">
    <name type="scientific">Citrobacter koseri</name>
    <name type="common">Citrobacter diversus</name>
    <dbReference type="NCBI Taxonomy" id="545"/>
    <lineage>
        <taxon>Bacteria</taxon>
        <taxon>Pseudomonadati</taxon>
        <taxon>Pseudomonadota</taxon>
        <taxon>Gammaproteobacteria</taxon>
        <taxon>Enterobacterales</taxon>
        <taxon>Enterobacteriaceae</taxon>
        <taxon>Citrobacter</taxon>
    </lineage>
</organism>
<dbReference type="RefSeq" id="WP_199971600.1">
    <property type="nucleotide sequence ID" value="NZ_CP136754.1"/>
</dbReference>
<proteinExistence type="predicted"/>
<feature type="transmembrane region" description="Helical" evidence="7">
    <location>
        <begin position="144"/>
        <end position="170"/>
    </location>
</feature>
<evidence type="ECO:0000256" key="7">
    <source>
        <dbReference type="SAM" id="Phobius"/>
    </source>
</evidence>
<reference evidence="8" key="1">
    <citation type="submission" date="2014-06" db="EMBL/GenBank/DDBJ databases">
        <authorList>
            <person name="Urmite Genomes Urmite Genomes"/>
        </authorList>
    </citation>
    <scope>NUCLEOTIDE SEQUENCE</scope>
</reference>
<evidence type="ECO:0000256" key="1">
    <source>
        <dbReference type="ARBA" id="ARBA00004651"/>
    </source>
</evidence>
<feature type="transmembrane region" description="Helical" evidence="7">
    <location>
        <begin position="217"/>
        <end position="239"/>
    </location>
</feature>
<feature type="transmembrane region" description="Helical" evidence="7">
    <location>
        <begin position="77"/>
        <end position="105"/>
    </location>
</feature>
<name>A0A078LBP8_CITKO</name>
<feature type="transmembrane region" description="Helical" evidence="7">
    <location>
        <begin position="117"/>
        <end position="137"/>
    </location>
</feature>
<dbReference type="InterPro" id="IPR050833">
    <property type="entry name" value="Poly_Biosynth_Transport"/>
</dbReference>
<dbReference type="GO" id="GO:0015297">
    <property type="term" value="F:antiporter activity"/>
    <property type="evidence" value="ECO:0007669"/>
    <property type="project" value="InterPro"/>
</dbReference>
<feature type="transmembrane region" description="Helical" evidence="7">
    <location>
        <begin position="302"/>
        <end position="322"/>
    </location>
</feature>
<dbReference type="Pfam" id="PF01554">
    <property type="entry name" value="MatE"/>
    <property type="match status" value="1"/>
</dbReference>
<keyword evidence="4 7" id="KW-1133">Transmembrane helix</keyword>
<dbReference type="InterPro" id="IPR002528">
    <property type="entry name" value="MATE_fam"/>
</dbReference>
<feature type="transmembrane region" description="Helical" evidence="7">
    <location>
        <begin position="176"/>
        <end position="196"/>
    </location>
</feature>
<feature type="transmembrane region" description="Helical" evidence="7">
    <location>
        <begin position="9"/>
        <end position="29"/>
    </location>
</feature>
<evidence type="ECO:0000256" key="5">
    <source>
        <dbReference type="ARBA" id="ARBA00023136"/>
    </source>
</evidence>
<evidence type="ECO:0000256" key="4">
    <source>
        <dbReference type="ARBA" id="ARBA00022989"/>
    </source>
</evidence>
<dbReference type="PANTHER" id="PTHR30250:SF11">
    <property type="entry name" value="O-ANTIGEN TRANSPORTER-RELATED"/>
    <property type="match status" value="1"/>
</dbReference>
<keyword evidence="2" id="KW-1003">Cell membrane</keyword>
<evidence type="ECO:0000313" key="8">
    <source>
        <dbReference type="EMBL" id="CDZ82687.1"/>
    </source>
</evidence>
<keyword evidence="5 7" id="KW-0472">Membrane</keyword>
<dbReference type="PATRIC" id="fig|545.12.peg.771"/>
<accession>A0A078LBP8</accession>
<feature type="transmembrane region" description="Helical" evidence="7">
    <location>
        <begin position="259"/>
        <end position="281"/>
    </location>
</feature>
<sequence>MTRKKTKALFAVIAARVIGVSISFLMNILVTRWVNVNEAGIFFTSFSIIMLWGLIGTSGFCDAILRMRPQLIATRNYIQASSLALFGALIIIVISCLLSGAIYLFLTYGESLKVYGALYICASIPLLSMIQYTGYIFQTNGRSLLSVIIINISYPLIFSFIVLVCAVLHMEANALNLVKFLFLSIILSFIFCAVLWKKYIFTNINAVVYLKKLKYKYIITTLLSFLLILICNTIIQWITPIISNYYISSEDVALVSVCLRIGLVISFFLISLNVVFAPNFSKLYTEGKFDELKLMVRSSTRLVVILSLPGVAFLLLFPEFVLSIFGREYTQASIILRIVCIGQLINVLTGSVAFLLTMTGNEKIFRNIIFFNAFMMIINLNFMGGGFGIKGIACAVALSVIIQNVIAVYFVKRKLDINILDYFYLK</sequence>
<gene>
    <name evidence="8" type="ORF">BN1086_00771</name>
</gene>
<evidence type="ECO:0000256" key="6">
    <source>
        <dbReference type="ARBA" id="ARBA00049738"/>
    </source>
</evidence>
<feature type="transmembrane region" description="Helical" evidence="7">
    <location>
        <begin position="41"/>
        <end position="65"/>
    </location>
</feature>
<dbReference type="GO" id="GO:0005886">
    <property type="term" value="C:plasma membrane"/>
    <property type="evidence" value="ECO:0007669"/>
    <property type="project" value="UniProtKB-SubCell"/>
</dbReference>
<feature type="transmembrane region" description="Helical" evidence="7">
    <location>
        <begin position="389"/>
        <end position="411"/>
    </location>
</feature>
<feature type="transmembrane region" description="Helical" evidence="7">
    <location>
        <begin position="334"/>
        <end position="357"/>
    </location>
</feature>
<comment type="subcellular location">
    <subcellularLocation>
        <location evidence="1">Cell membrane</location>
        <topology evidence="1">Multi-pass membrane protein</topology>
    </subcellularLocation>
</comment>
<evidence type="ECO:0000256" key="3">
    <source>
        <dbReference type="ARBA" id="ARBA00022692"/>
    </source>
</evidence>
<dbReference type="PANTHER" id="PTHR30250">
    <property type="entry name" value="PST FAMILY PREDICTED COLANIC ACID TRANSPORTER"/>
    <property type="match status" value="1"/>
</dbReference>
<feature type="transmembrane region" description="Helical" evidence="7">
    <location>
        <begin position="364"/>
        <end position="383"/>
    </location>
</feature>
<protein>
    <recommendedName>
        <fullName evidence="6">Putative O-antigen transporter</fullName>
    </recommendedName>
</protein>
<evidence type="ECO:0000256" key="2">
    <source>
        <dbReference type="ARBA" id="ARBA00022475"/>
    </source>
</evidence>
<dbReference type="AlphaFoldDB" id="A0A078LBP8"/>
<dbReference type="EMBL" id="LK931336">
    <property type="protein sequence ID" value="CDZ82687.1"/>
    <property type="molecule type" value="Genomic_DNA"/>
</dbReference>